<keyword evidence="1" id="KW-0732">Signal</keyword>
<feature type="chain" id="PRO_5018712723" evidence="1">
    <location>
        <begin position="24"/>
        <end position="233"/>
    </location>
</feature>
<evidence type="ECO:0000313" key="3">
    <source>
        <dbReference type="Proteomes" id="UP000274545"/>
    </source>
</evidence>
<accession>A0A3S0SM73</accession>
<name>A0A3S0SM73_9MOLU</name>
<feature type="signal peptide" evidence="1">
    <location>
        <begin position="1"/>
        <end position="23"/>
    </location>
</feature>
<evidence type="ECO:0000313" key="2">
    <source>
        <dbReference type="EMBL" id="RUP77945.1"/>
    </source>
</evidence>
<dbReference type="NCBIfam" id="NF038029">
    <property type="entry name" value="LP_plasma"/>
    <property type="match status" value="1"/>
</dbReference>
<dbReference type="InterPro" id="IPR007880">
    <property type="entry name" value="Spiralin"/>
</dbReference>
<dbReference type="RefSeq" id="WP_127092291.1">
    <property type="nucleotide sequence ID" value="NZ_CP093047.1"/>
</dbReference>
<sequence length="233" mass="24200">MKRLLVILGAFGLTATGATSVVACNNKNVADNDLLKVKTITAPSVVTAVKPESVTKDEVKTALAANVLLAVQGIAKSAKADDFTYDVFKDNKGTAYSNVNLKTGTADVYVKITAAKGKKVVVNSSGYIKITLPKEGTVDKKDITGTTVVDPQLTANTSQKYSDLLKEQGLITAVIAGIQAKTTLSTEATTDFTLTSDKTADANQAAGAVKITVTATGGSTKISGTFDFTITLK</sequence>
<dbReference type="InterPro" id="IPR054816">
    <property type="entry name" value="Lipoprotein_mollicutes-type_CS"/>
</dbReference>
<comment type="caution">
    <text evidence="2">The sequence shown here is derived from an EMBL/GenBank/DDBJ whole genome shotgun (WGS) entry which is preliminary data.</text>
</comment>
<dbReference type="Pfam" id="PF05215">
    <property type="entry name" value="Spiralin"/>
    <property type="match status" value="1"/>
</dbReference>
<dbReference type="NCBIfam" id="NF038028">
    <property type="entry name" value="spiralin_repeat"/>
    <property type="match status" value="1"/>
</dbReference>
<dbReference type="GO" id="GO:0016020">
    <property type="term" value="C:membrane"/>
    <property type="evidence" value="ECO:0007669"/>
    <property type="project" value="InterPro"/>
</dbReference>
<dbReference type="NCBIfam" id="NF038030">
    <property type="entry name" value="spiralin_LP"/>
    <property type="match status" value="1"/>
</dbReference>
<dbReference type="AlphaFoldDB" id="A0A3S0SM73"/>
<gene>
    <name evidence="2" type="ORF">D6D54_00100</name>
</gene>
<organism evidence="2 3">
    <name type="scientific">Spiroplasma poulsonii</name>
    <dbReference type="NCBI Taxonomy" id="2138"/>
    <lineage>
        <taxon>Bacteria</taxon>
        <taxon>Bacillati</taxon>
        <taxon>Mycoplasmatota</taxon>
        <taxon>Mollicutes</taxon>
        <taxon>Entomoplasmatales</taxon>
        <taxon>Spiroplasmataceae</taxon>
        <taxon>Spiroplasma</taxon>
    </lineage>
</organism>
<evidence type="ECO:0000256" key="1">
    <source>
        <dbReference type="SAM" id="SignalP"/>
    </source>
</evidence>
<dbReference type="EMBL" id="RAHC01000001">
    <property type="protein sequence ID" value="RUP77945.1"/>
    <property type="molecule type" value="Genomic_DNA"/>
</dbReference>
<reference evidence="2 3" key="1">
    <citation type="journal article" date="2019" name="Genome Biol. Evol.">
        <title>Toxin and genome evolution in a Drosophila defensive symbiosis.</title>
        <authorList>
            <person name="Ballinger M.J."/>
            <person name="Gawryluk R.M."/>
            <person name="Perlman S.J."/>
        </authorList>
    </citation>
    <scope>NUCLEOTIDE SEQUENCE [LARGE SCALE GENOMIC DNA]</scope>
    <source>
        <strain evidence="3">sNeo</strain>
    </source>
</reference>
<dbReference type="Proteomes" id="UP000274545">
    <property type="component" value="Unassembled WGS sequence"/>
</dbReference>
<dbReference type="PROSITE" id="PS51257">
    <property type="entry name" value="PROKAR_LIPOPROTEIN"/>
    <property type="match status" value="1"/>
</dbReference>
<proteinExistence type="predicted"/>
<protein>
    <submittedName>
        <fullName evidence="2">Spiralin</fullName>
    </submittedName>
</protein>